<dbReference type="eggNOG" id="COG3339">
    <property type="taxonomic scope" value="Bacteria"/>
</dbReference>
<dbReference type="AlphaFoldDB" id="F0MCB7"/>
<dbReference type="EMBL" id="CP002380">
    <property type="protein sequence ID" value="ADX75168.1"/>
    <property type="molecule type" value="Genomic_DNA"/>
</dbReference>
<evidence type="ECO:0000313" key="2">
    <source>
        <dbReference type="Proteomes" id="UP000008639"/>
    </source>
</evidence>
<dbReference type="HOGENOM" id="CLU_133764_1_0_11"/>
<name>F0MCB7_PSEPM</name>
<accession>F0MCB7</accession>
<dbReference type="KEGG" id="apn:Asphe3_41030"/>
<protein>
    <recommendedName>
        <fullName evidence="3">Alkylmercury lyase</fullName>
    </recommendedName>
</protein>
<dbReference type="OrthoDB" id="7185309at2"/>
<evidence type="ECO:0008006" key="3">
    <source>
        <dbReference type="Google" id="ProtNLM"/>
    </source>
</evidence>
<evidence type="ECO:0000313" key="1">
    <source>
        <dbReference type="EMBL" id="ADX75168.1"/>
    </source>
</evidence>
<proteinExistence type="predicted"/>
<dbReference type="Proteomes" id="UP000008639">
    <property type="component" value="Plasmid pASPHE301"/>
</dbReference>
<keyword evidence="1" id="KW-0614">Plasmid</keyword>
<organism evidence="1 2">
    <name type="scientific">Pseudarthrobacter phenanthrenivorans (strain DSM 18606 / JCM 16027 / LMG 23796 / Sphe3)</name>
    <name type="common">Arthrobacter phenanthrenivorans</name>
    <dbReference type="NCBI Taxonomy" id="930171"/>
    <lineage>
        <taxon>Bacteria</taxon>
        <taxon>Bacillati</taxon>
        <taxon>Actinomycetota</taxon>
        <taxon>Actinomycetes</taxon>
        <taxon>Micrococcales</taxon>
        <taxon>Micrococcaceae</taxon>
        <taxon>Pseudarthrobacter</taxon>
    </lineage>
</organism>
<dbReference type="RefSeq" id="WP_013603035.1">
    <property type="nucleotide sequence ID" value="NC_015146.1"/>
</dbReference>
<reference evidence="2" key="1">
    <citation type="journal article" date="2011" name="Stand. Genomic Sci.">
        <title>Complete genome sequence of Arthrobacter phenanthrenivorans type strain (Sphe3).</title>
        <authorList>
            <person name="Kallimanis A."/>
            <person name="Labutti K.M."/>
            <person name="Lapidus A."/>
            <person name="Clum A."/>
            <person name="Lykidis A."/>
            <person name="Mavromatis K."/>
            <person name="Pagani I."/>
            <person name="Liolios K."/>
            <person name="Ivanova N."/>
            <person name="Goodwin L."/>
            <person name="Pitluck S."/>
            <person name="Chen A."/>
            <person name="Palaniappan K."/>
            <person name="Markowitz V."/>
            <person name="Bristow J."/>
            <person name="Velentzas A.D."/>
            <person name="Perisynakis A."/>
            <person name="Ouzounis C.C."/>
            <person name="Kyrpides N.C."/>
            <person name="Koukkou A.I."/>
            <person name="Drainas C."/>
        </authorList>
    </citation>
    <scope>NUCLEOTIDE SEQUENCE [LARGE SCALE GENOMIC DNA]</scope>
    <source>
        <strain evidence="2">DSM 18606 / JCM 16027 / LMG 23796 / Sphe3</strain>
        <plasmid evidence="2">Plasmid pASPHE301</plasmid>
    </source>
</reference>
<sequence>MSFELRTTPGCPNSSPALELFHAALRAEGLDPGLVTVLELTSEAEAAALQFHGSPSFISDGRDLFPSAAGTGLSCRVYPTGSGLSGLPSLESLRTGVRGPGAAA</sequence>
<gene>
    <name evidence="1" type="ordered locus">Asphe3_41030</name>
</gene>
<geneLocation type="plasmid" evidence="1 2">
    <name>pASPHE301</name>
</geneLocation>